<feature type="domain" description="Acyltransferase 3" evidence="1">
    <location>
        <begin position="11"/>
        <end position="349"/>
    </location>
</feature>
<dbReference type="PANTHER" id="PTHR23028:SF53">
    <property type="entry name" value="ACYL_TRANSF_3 DOMAIN-CONTAINING PROTEIN"/>
    <property type="match status" value="1"/>
</dbReference>
<dbReference type="InterPro" id="IPR050879">
    <property type="entry name" value="Acyltransferase_3"/>
</dbReference>
<evidence type="ECO:0000259" key="1">
    <source>
        <dbReference type="Pfam" id="PF01757"/>
    </source>
</evidence>
<accession>A0A643FZH9</accession>
<dbReference type="InterPro" id="IPR002656">
    <property type="entry name" value="Acyl_transf_3_dom"/>
</dbReference>
<dbReference type="PANTHER" id="PTHR23028">
    <property type="entry name" value="ACETYLTRANSFERASE"/>
    <property type="match status" value="1"/>
</dbReference>
<keyword evidence="2" id="KW-0808">Transferase</keyword>
<evidence type="ECO:0000313" key="3">
    <source>
        <dbReference type="Proteomes" id="UP000397656"/>
    </source>
</evidence>
<proteinExistence type="predicted"/>
<dbReference type="GO" id="GO:0016020">
    <property type="term" value="C:membrane"/>
    <property type="evidence" value="ECO:0007669"/>
    <property type="project" value="TreeGrafter"/>
</dbReference>
<name>A0A643FZH9_9BURK</name>
<protein>
    <submittedName>
        <fullName evidence="2">Acyltransferase</fullName>
    </submittedName>
</protein>
<organism evidence="2 3">
    <name type="scientific">Cupriavidus basilensis</name>
    <dbReference type="NCBI Taxonomy" id="68895"/>
    <lineage>
        <taxon>Bacteria</taxon>
        <taxon>Pseudomonadati</taxon>
        <taxon>Pseudomonadota</taxon>
        <taxon>Betaproteobacteria</taxon>
        <taxon>Burkholderiales</taxon>
        <taxon>Burkholderiaceae</taxon>
        <taxon>Cupriavidus</taxon>
    </lineage>
</organism>
<dbReference type="Proteomes" id="UP000397656">
    <property type="component" value="Chromosome 2"/>
</dbReference>
<dbReference type="EMBL" id="CP062804">
    <property type="protein sequence ID" value="QOT81268.1"/>
    <property type="molecule type" value="Genomic_DNA"/>
</dbReference>
<gene>
    <name evidence="2" type="ORF">F7R26_023930</name>
</gene>
<dbReference type="Pfam" id="PF01757">
    <property type="entry name" value="Acyl_transf_3"/>
    <property type="match status" value="1"/>
</dbReference>
<dbReference type="GO" id="GO:0016747">
    <property type="term" value="F:acyltransferase activity, transferring groups other than amino-acyl groups"/>
    <property type="evidence" value="ECO:0007669"/>
    <property type="project" value="InterPro"/>
</dbReference>
<keyword evidence="2" id="KW-0012">Acyltransferase</keyword>
<dbReference type="GO" id="GO:0009103">
    <property type="term" value="P:lipopolysaccharide biosynthetic process"/>
    <property type="evidence" value="ECO:0007669"/>
    <property type="project" value="TreeGrafter"/>
</dbReference>
<evidence type="ECO:0000313" key="2">
    <source>
        <dbReference type="EMBL" id="QOT81268.1"/>
    </source>
</evidence>
<reference evidence="2 3" key="1">
    <citation type="submission" date="2020-10" db="EMBL/GenBank/DDBJ databases">
        <title>Complete genome sequence of Cupriavidus basilensis CCUG 49340T.</title>
        <authorList>
            <person name="Salva-Serra F."/>
            <person name="Donoso R.A."/>
            <person name="Cho K.H."/>
            <person name="Yoo J.A."/>
            <person name="Lee K."/>
            <person name="Yoon S.-H."/>
            <person name="Perez-Pantoja D."/>
            <person name="Moore E.R.B."/>
        </authorList>
    </citation>
    <scope>NUCLEOTIDE SEQUENCE [LARGE SCALE GENOMIC DNA]</scope>
    <source>
        <strain evidence="3">CCUG 49340</strain>
    </source>
</reference>
<dbReference type="AlphaFoldDB" id="A0A643FZH9"/>
<sequence length="404" mass="43651">MASHAVATLPALTSIRFLAALTVVLCHFTEIGVLNGPAWFLQLADGGRPAVSLFFVLSGFVLTFTYRDKIGLPGGAAAFYAARFARIYPVLVLSLLLSLPVTLWLLHTGDSELLREWYGLKGSYVAMLAVSLVAQLLALTAWLPFSALNQPWNGPAWSISCEAFFYALFPLLLRRLEKRGSRALALLCLALWLLQGAWIALLMAVLPPSRHGFLVAQFPLTHLFEFVLGVCAGIAYARLRGAGGSRHTLGMGLVAVAVCAVGTLAVLRPLSPAFYLQAPFFGALILGLALLERPVAGVLHRRWLVSLGEASFALYLIHVPLARMAYLAGWRQQAGWLAVALAILLSLAIYRYVEEPMRRQLRRRLARPRVVLPVVLPVVLSVVPGAPPASAPQAPAAPVQASNG</sequence>